<keyword evidence="2" id="KW-1185">Reference proteome</keyword>
<comment type="caution">
    <text evidence="1">The sequence shown here is derived from an EMBL/GenBank/DDBJ whole genome shotgun (WGS) entry which is preliminary data.</text>
</comment>
<accession>A0A4Z2JDN8</accession>
<gene>
    <name evidence="1" type="ORF">EYF80_001837</name>
</gene>
<name>A0A4Z2JDN8_9TELE</name>
<dbReference type="Proteomes" id="UP000314294">
    <property type="component" value="Unassembled WGS sequence"/>
</dbReference>
<dbReference type="EMBL" id="SRLO01000008">
    <property type="protein sequence ID" value="TNN87873.1"/>
    <property type="molecule type" value="Genomic_DNA"/>
</dbReference>
<reference evidence="1 2" key="1">
    <citation type="submission" date="2019-03" db="EMBL/GenBank/DDBJ databases">
        <title>First draft genome of Liparis tanakae, snailfish: a comprehensive survey of snailfish specific genes.</title>
        <authorList>
            <person name="Kim W."/>
            <person name="Song I."/>
            <person name="Jeong J.-H."/>
            <person name="Kim D."/>
            <person name="Kim S."/>
            <person name="Ryu S."/>
            <person name="Song J.Y."/>
            <person name="Lee S.K."/>
        </authorList>
    </citation>
    <scope>NUCLEOTIDE SEQUENCE [LARGE SCALE GENOMIC DNA]</scope>
    <source>
        <tissue evidence="1">Muscle</tissue>
    </source>
</reference>
<protein>
    <submittedName>
        <fullName evidence="1">Uncharacterized protein</fullName>
    </submittedName>
</protein>
<evidence type="ECO:0000313" key="1">
    <source>
        <dbReference type="EMBL" id="TNN87873.1"/>
    </source>
</evidence>
<proteinExistence type="predicted"/>
<dbReference type="AlphaFoldDB" id="A0A4Z2JDN8"/>
<organism evidence="1 2">
    <name type="scientific">Liparis tanakae</name>
    <name type="common">Tanaka's snailfish</name>
    <dbReference type="NCBI Taxonomy" id="230148"/>
    <lineage>
        <taxon>Eukaryota</taxon>
        <taxon>Metazoa</taxon>
        <taxon>Chordata</taxon>
        <taxon>Craniata</taxon>
        <taxon>Vertebrata</taxon>
        <taxon>Euteleostomi</taxon>
        <taxon>Actinopterygii</taxon>
        <taxon>Neopterygii</taxon>
        <taxon>Teleostei</taxon>
        <taxon>Neoteleostei</taxon>
        <taxon>Acanthomorphata</taxon>
        <taxon>Eupercaria</taxon>
        <taxon>Perciformes</taxon>
        <taxon>Cottioidei</taxon>
        <taxon>Cottales</taxon>
        <taxon>Liparidae</taxon>
        <taxon>Liparis</taxon>
    </lineage>
</organism>
<sequence>MQTAALSRLVGQETERSSFGISDQRRAAHLSPLQPPLGHLWEWKERRWLWLTGESLTDTWHREGCTETDSITISDTADPGKTDGSGPIMTGTELAALLNKPTYTTSAPYLSSPPPGGKEQRNSLQTTPACLDPFIINLTQRLILWIQLQKMSGVSGARAAMAGPEEQIDLSTVPCQQALRHNRKPEETVTPSQRVDVGMEAKLVKRGMHPFDVHEATSRVQLQIHISRHESPFSRCGGKVGKLISIKVAPVSLSLGHSST</sequence>
<evidence type="ECO:0000313" key="2">
    <source>
        <dbReference type="Proteomes" id="UP000314294"/>
    </source>
</evidence>